<evidence type="ECO:0000313" key="3">
    <source>
        <dbReference type="Proteomes" id="UP000004386"/>
    </source>
</evidence>
<dbReference type="AlphaFoldDB" id="C4WL13"/>
<keyword evidence="1" id="KW-0472">Membrane</keyword>
<dbReference type="Proteomes" id="UP000004386">
    <property type="component" value="Unassembled WGS sequence"/>
</dbReference>
<accession>C4WL13</accession>
<sequence length="37" mass="4126">MNMEIDTFSILQSLALFGVVIVIMFMIFIGMNTNGTL</sequence>
<reference evidence="2 3" key="1">
    <citation type="submission" date="2009-05" db="EMBL/GenBank/DDBJ databases">
        <authorList>
            <person name="Setubal J.C."/>
            <person name="Boyle S."/>
            <person name="Crasta O.R."/>
            <person name="Gillespie J.J."/>
            <person name="Kenyon R.W."/>
            <person name="Lu J."/>
            <person name="Mane S."/>
            <person name="Nagrani S."/>
            <person name="Shallom J.M."/>
            <person name="Shallom S."/>
            <person name="Shukla M."/>
            <person name="Snyder E.E."/>
            <person name="Sobral B.W."/>
            <person name="Wattam A.R."/>
            <person name="Will R."/>
            <person name="Williams K."/>
            <person name="Yoo H."/>
            <person name="Munk C."/>
            <person name="Tapia R."/>
            <person name="Green L."/>
            <person name="Rogers Y."/>
            <person name="Detter J.C."/>
            <person name="Bruce D."/>
            <person name="Brettin T.S."/>
            <person name="Tsolis R."/>
        </authorList>
    </citation>
    <scope>NUCLEOTIDE SEQUENCE [LARGE SCALE GENOMIC DNA]</scope>
    <source>
        <strain evidence="2 3">LMG 3301</strain>
    </source>
</reference>
<name>C4WL13_9HYPH</name>
<comment type="caution">
    <text evidence="2">The sequence shown here is derived from an EMBL/GenBank/DDBJ whole genome shotgun (WGS) entry which is preliminary data.</text>
</comment>
<feature type="transmembrane region" description="Helical" evidence="1">
    <location>
        <begin position="7"/>
        <end position="31"/>
    </location>
</feature>
<keyword evidence="1" id="KW-1133">Transmembrane helix</keyword>
<protein>
    <submittedName>
        <fullName evidence="2">Uncharacterized protein</fullName>
    </submittedName>
</protein>
<evidence type="ECO:0000313" key="2">
    <source>
        <dbReference type="EMBL" id="EEQ93547.1"/>
    </source>
</evidence>
<organism evidence="2 3">
    <name type="scientific">Brucella intermedia LMG 3301</name>
    <dbReference type="NCBI Taxonomy" id="641118"/>
    <lineage>
        <taxon>Bacteria</taxon>
        <taxon>Pseudomonadati</taxon>
        <taxon>Pseudomonadota</taxon>
        <taxon>Alphaproteobacteria</taxon>
        <taxon>Hyphomicrobiales</taxon>
        <taxon>Brucellaceae</taxon>
        <taxon>Brucella/Ochrobactrum group</taxon>
        <taxon>Brucella</taxon>
    </lineage>
</organism>
<gene>
    <name evidence="2" type="ORF">OINT_2000705</name>
</gene>
<dbReference type="EMBL" id="ACQA01000002">
    <property type="protein sequence ID" value="EEQ93547.1"/>
    <property type="molecule type" value="Genomic_DNA"/>
</dbReference>
<dbReference type="HOGENOM" id="CLU_3346647_0_0_5"/>
<evidence type="ECO:0000256" key="1">
    <source>
        <dbReference type="SAM" id="Phobius"/>
    </source>
</evidence>
<proteinExistence type="predicted"/>
<keyword evidence="1" id="KW-0812">Transmembrane</keyword>